<dbReference type="SUPFAM" id="SSF75217">
    <property type="entry name" value="alpha/beta knot"/>
    <property type="match status" value="1"/>
</dbReference>
<accession>A0A1I7N6H3</accession>
<dbReference type="PIRSF" id="PIRSF015601">
    <property type="entry name" value="MTase_slr0722"/>
    <property type="match status" value="1"/>
</dbReference>
<feature type="domain" description="Ribosomal RNA small subunit methyltransferase E PUA-like" evidence="12">
    <location>
        <begin position="36"/>
        <end position="68"/>
    </location>
</feature>
<dbReference type="Pfam" id="PF04452">
    <property type="entry name" value="Methyltrans_RNA"/>
    <property type="match status" value="1"/>
</dbReference>
<dbReference type="InterPro" id="IPR029026">
    <property type="entry name" value="tRNA_m1G_MTases_N"/>
</dbReference>
<keyword evidence="4 10" id="KW-0698">rRNA processing</keyword>
<dbReference type="RefSeq" id="WP_092457834.1">
    <property type="nucleotide sequence ID" value="NZ_FPCJ01000001.1"/>
</dbReference>
<dbReference type="GO" id="GO:0070475">
    <property type="term" value="P:rRNA base methylation"/>
    <property type="evidence" value="ECO:0007669"/>
    <property type="project" value="TreeGrafter"/>
</dbReference>
<dbReference type="STRING" id="1393122.SAMN05660895_0719"/>
<dbReference type="Gene3D" id="3.40.1280.10">
    <property type="match status" value="1"/>
</dbReference>
<dbReference type="Pfam" id="PF20260">
    <property type="entry name" value="PUA_4"/>
    <property type="match status" value="1"/>
</dbReference>
<evidence type="ECO:0000256" key="10">
    <source>
        <dbReference type="PIRNR" id="PIRNR015601"/>
    </source>
</evidence>
<evidence type="ECO:0000256" key="6">
    <source>
        <dbReference type="ARBA" id="ARBA00022679"/>
    </source>
</evidence>
<evidence type="ECO:0000259" key="11">
    <source>
        <dbReference type="Pfam" id="PF04452"/>
    </source>
</evidence>
<organism evidence="13 14">
    <name type="scientific">Thermoflavifilum thermophilum</name>
    <dbReference type="NCBI Taxonomy" id="1393122"/>
    <lineage>
        <taxon>Bacteria</taxon>
        <taxon>Pseudomonadati</taxon>
        <taxon>Bacteroidota</taxon>
        <taxon>Chitinophagia</taxon>
        <taxon>Chitinophagales</taxon>
        <taxon>Chitinophagaceae</taxon>
        <taxon>Thermoflavifilum</taxon>
    </lineage>
</organism>
<dbReference type="InterPro" id="IPR029028">
    <property type="entry name" value="Alpha/beta_knot_MTases"/>
</dbReference>
<gene>
    <name evidence="13" type="ORF">SAMN05660895_0719</name>
</gene>
<comment type="function">
    <text evidence="8 10">Specifically methylates the N3 position of the uracil ring of uridine 1498 (m3U1498) in 16S rRNA. Acts on the fully assembled 30S ribosomal subunit.</text>
</comment>
<evidence type="ECO:0000256" key="5">
    <source>
        <dbReference type="ARBA" id="ARBA00022603"/>
    </source>
</evidence>
<evidence type="ECO:0000259" key="12">
    <source>
        <dbReference type="Pfam" id="PF20260"/>
    </source>
</evidence>
<evidence type="ECO:0000256" key="9">
    <source>
        <dbReference type="ARBA" id="ARBA00047944"/>
    </source>
</evidence>
<dbReference type="InterPro" id="IPR046887">
    <property type="entry name" value="RsmE_PUA-like"/>
</dbReference>
<dbReference type="Proteomes" id="UP000199537">
    <property type="component" value="Unassembled WGS sequence"/>
</dbReference>
<dbReference type="CDD" id="cd18084">
    <property type="entry name" value="RsmE-like"/>
    <property type="match status" value="1"/>
</dbReference>
<evidence type="ECO:0000256" key="8">
    <source>
        <dbReference type="ARBA" id="ARBA00025699"/>
    </source>
</evidence>
<sequence length="256" mass="28295">MDHPYPVYQRTDGLPLFYAESLPDGGGEIRLDALSSRHCIQVLRMQPGDAVQLTDGRGLKARAELTAVHAGGRKASAPVAIVRISTITQQPYPPDHILAIALPHHAGRAEWLIEKATELGIRHIVPLLTARSPHGRWKPERYRQLMIAAMLQSSQYYLPELHAPTAFSEWVHTCHATCRAIAHCEPTARIPIWQLSCQPGSKCVLIGPEGDFTPEEIEIARQAGWQEVSQGYTRLRTETAAIVACVWMQASAFSSA</sequence>
<evidence type="ECO:0000313" key="13">
    <source>
        <dbReference type="EMBL" id="SFV30183.1"/>
    </source>
</evidence>
<dbReference type="AlphaFoldDB" id="A0A1I7N6H3"/>
<dbReference type="GO" id="GO:0070042">
    <property type="term" value="F:rRNA (uridine-N3-)-methyltransferase activity"/>
    <property type="evidence" value="ECO:0007669"/>
    <property type="project" value="TreeGrafter"/>
</dbReference>
<protein>
    <recommendedName>
        <fullName evidence="10">Ribosomal RNA small subunit methyltransferase E</fullName>
        <ecNumber evidence="10">2.1.1.193</ecNumber>
    </recommendedName>
</protein>
<dbReference type="InterPro" id="IPR046886">
    <property type="entry name" value="RsmE_MTase_dom"/>
</dbReference>
<dbReference type="SUPFAM" id="SSF88697">
    <property type="entry name" value="PUA domain-like"/>
    <property type="match status" value="1"/>
</dbReference>
<comment type="subcellular location">
    <subcellularLocation>
        <location evidence="1 10">Cytoplasm</location>
    </subcellularLocation>
</comment>
<dbReference type="PANTHER" id="PTHR30027">
    <property type="entry name" value="RIBOSOMAL RNA SMALL SUBUNIT METHYLTRANSFERASE E"/>
    <property type="match status" value="1"/>
</dbReference>
<keyword evidence="7 10" id="KW-0949">S-adenosyl-L-methionine</keyword>
<evidence type="ECO:0000256" key="3">
    <source>
        <dbReference type="ARBA" id="ARBA00022490"/>
    </source>
</evidence>
<dbReference type="GO" id="GO:0005737">
    <property type="term" value="C:cytoplasm"/>
    <property type="evidence" value="ECO:0007669"/>
    <property type="project" value="UniProtKB-SubCell"/>
</dbReference>
<comment type="similarity">
    <text evidence="2 10">Belongs to the RNA methyltransferase RsmE family.</text>
</comment>
<comment type="catalytic activity">
    <reaction evidence="9 10">
        <text>uridine(1498) in 16S rRNA + S-adenosyl-L-methionine = N(3)-methyluridine(1498) in 16S rRNA + S-adenosyl-L-homocysteine + H(+)</text>
        <dbReference type="Rhea" id="RHEA:42920"/>
        <dbReference type="Rhea" id="RHEA-COMP:10283"/>
        <dbReference type="Rhea" id="RHEA-COMP:10284"/>
        <dbReference type="ChEBI" id="CHEBI:15378"/>
        <dbReference type="ChEBI" id="CHEBI:57856"/>
        <dbReference type="ChEBI" id="CHEBI:59789"/>
        <dbReference type="ChEBI" id="CHEBI:65315"/>
        <dbReference type="ChEBI" id="CHEBI:74502"/>
        <dbReference type="EC" id="2.1.1.193"/>
    </reaction>
</comment>
<keyword evidence="6 10" id="KW-0808">Transferase</keyword>
<evidence type="ECO:0000256" key="4">
    <source>
        <dbReference type="ARBA" id="ARBA00022552"/>
    </source>
</evidence>
<dbReference type="EMBL" id="FPCJ01000001">
    <property type="protein sequence ID" value="SFV30183.1"/>
    <property type="molecule type" value="Genomic_DNA"/>
</dbReference>
<dbReference type="Gene3D" id="2.40.240.20">
    <property type="entry name" value="Hypothetical PUA domain-like, domain 1"/>
    <property type="match status" value="1"/>
</dbReference>
<proteinExistence type="inferred from homology"/>
<evidence type="ECO:0000256" key="1">
    <source>
        <dbReference type="ARBA" id="ARBA00004496"/>
    </source>
</evidence>
<keyword evidence="3 10" id="KW-0963">Cytoplasm</keyword>
<evidence type="ECO:0000313" key="14">
    <source>
        <dbReference type="Proteomes" id="UP000199537"/>
    </source>
</evidence>
<name>A0A1I7N6H3_9BACT</name>
<dbReference type="InterPro" id="IPR015947">
    <property type="entry name" value="PUA-like_sf"/>
</dbReference>
<keyword evidence="5 10" id="KW-0489">Methyltransferase</keyword>
<dbReference type="NCBIfam" id="TIGR00046">
    <property type="entry name" value="RsmE family RNA methyltransferase"/>
    <property type="match status" value="1"/>
</dbReference>
<evidence type="ECO:0000256" key="2">
    <source>
        <dbReference type="ARBA" id="ARBA00005528"/>
    </source>
</evidence>
<feature type="domain" description="Ribosomal RNA small subunit methyltransferase E methyltransferase" evidence="11">
    <location>
        <begin position="95"/>
        <end position="249"/>
    </location>
</feature>
<reference evidence="14" key="1">
    <citation type="submission" date="2016-10" db="EMBL/GenBank/DDBJ databases">
        <authorList>
            <person name="Varghese N."/>
            <person name="Submissions S."/>
        </authorList>
    </citation>
    <scope>NUCLEOTIDE SEQUENCE [LARGE SCALE GENOMIC DNA]</scope>
    <source>
        <strain evidence="14">DSM 14807</strain>
    </source>
</reference>
<dbReference type="PANTHER" id="PTHR30027:SF3">
    <property type="entry name" value="16S RRNA (URACIL(1498)-N(3))-METHYLTRANSFERASE"/>
    <property type="match status" value="1"/>
</dbReference>
<keyword evidence="14" id="KW-1185">Reference proteome</keyword>
<dbReference type="InterPro" id="IPR006700">
    <property type="entry name" value="RsmE"/>
</dbReference>
<dbReference type="OrthoDB" id="9815641at2"/>
<dbReference type="EC" id="2.1.1.193" evidence="10"/>
<evidence type="ECO:0000256" key="7">
    <source>
        <dbReference type="ARBA" id="ARBA00022691"/>
    </source>
</evidence>